<dbReference type="Pfam" id="PF04248">
    <property type="entry name" value="NTP_transf_9"/>
    <property type="match status" value="1"/>
</dbReference>
<proteinExistence type="predicted"/>
<dbReference type="RefSeq" id="WP_264013763.1">
    <property type="nucleotide sequence ID" value="NZ_JACKSJ010000143.1"/>
</dbReference>
<dbReference type="Proteomes" id="UP001140293">
    <property type="component" value="Unassembled WGS sequence"/>
</dbReference>
<dbReference type="InterPro" id="IPR038694">
    <property type="entry name" value="DUF427_sf"/>
</dbReference>
<organism evidence="2 3">
    <name type="scientific">[Mycobacterium] manitobense</name>
    <dbReference type="NCBI Taxonomy" id="190147"/>
    <lineage>
        <taxon>Bacteria</taxon>
        <taxon>Bacillati</taxon>
        <taxon>Actinomycetota</taxon>
        <taxon>Actinomycetes</taxon>
        <taxon>Mycobacteriales</taxon>
        <taxon>Mycobacteriaceae</taxon>
        <taxon>Mycolicibacterium</taxon>
    </lineage>
</organism>
<evidence type="ECO:0000313" key="2">
    <source>
        <dbReference type="EMBL" id="MCV7171578.1"/>
    </source>
</evidence>
<dbReference type="PANTHER" id="PTHR34310">
    <property type="entry name" value="DUF427 DOMAIN PROTEIN (AFU_ORTHOLOGUE AFUA_3G02220)"/>
    <property type="match status" value="1"/>
</dbReference>
<comment type="caution">
    <text evidence="2">The sequence shown here is derived from an EMBL/GenBank/DDBJ whole genome shotgun (WGS) entry which is preliminary data.</text>
</comment>
<protein>
    <submittedName>
        <fullName evidence="2">DUF427 domain-containing protein</fullName>
    </submittedName>
</protein>
<dbReference type="InterPro" id="IPR007361">
    <property type="entry name" value="DUF427"/>
</dbReference>
<gene>
    <name evidence="2" type="ORF">H7I41_16815</name>
</gene>
<evidence type="ECO:0000259" key="1">
    <source>
        <dbReference type="Pfam" id="PF04248"/>
    </source>
</evidence>
<reference evidence="2" key="2">
    <citation type="journal article" date="2022" name="BMC Genomics">
        <title>Comparative genome analysis of mycobacteria focusing on tRNA and non-coding RNA.</title>
        <authorList>
            <person name="Behra P.R.K."/>
            <person name="Pettersson B.M.F."/>
            <person name="Ramesh M."/>
            <person name="Das S."/>
            <person name="Dasgupta S."/>
            <person name="Kirsebom L.A."/>
        </authorList>
    </citation>
    <scope>NUCLEOTIDE SEQUENCE</scope>
    <source>
        <strain evidence="2">DSM 44615</strain>
    </source>
</reference>
<dbReference type="Gene3D" id="2.170.150.40">
    <property type="entry name" value="Domain of unknown function (DUF427)"/>
    <property type="match status" value="2"/>
</dbReference>
<accession>A0A9X2YBL0</accession>
<feature type="domain" description="DUF427" evidence="1">
    <location>
        <begin position="160"/>
        <end position="247"/>
    </location>
</feature>
<keyword evidence="3" id="KW-1185">Reference proteome</keyword>
<dbReference type="PANTHER" id="PTHR34310:SF9">
    <property type="entry name" value="BLR5716 PROTEIN"/>
    <property type="match status" value="1"/>
</dbReference>
<reference evidence="2" key="1">
    <citation type="submission" date="2020-07" db="EMBL/GenBank/DDBJ databases">
        <authorList>
            <person name="Pettersson B.M.F."/>
            <person name="Behra P.R.K."/>
            <person name="Ramesh M."/>
            <person name="Das S."/>
            <person name="Dasgupta S."/>
            <person name="Kirsebom L.A."/>
        </authorList>
    </citation>
    <scope>NUCLEOTIDE SEQUENCE</scope>
    <source>
        <strain evidence="2">DSM 44615</strain>
    </source>
</reference>
<name>A0A9X2YBL0_9MYCO</name>
<dbReference type="EMBL" id="JACKSJ010000143">
    <property type="protein sequence ID" value="MCV7171578.1"/>
    <property type="molecule type" value="Genomic_DNA"/>
</dbReference>
<sequence length="267" mass="29634">MAIRMLDALGGNIGALRFEPTEKRVRVSLGGEPVADTYRARLVWEPRRIVPAYAVPIADLTAQLVPAGAESGIDDDDTGRPVLDPSVPFDSHSCAGTPYDVIAGDQTGAAAAFAPEDSDLDGYAILKFDPFDWREEDEPIVGHPHDPFSRIDVLRSDRHVVVELDGTRLAESSRPMLLFETQLPVRFYLPREDVTADLEPSDTASYCAYKGRAHYFSLTGGPRDLAWTYPDPLHDAEPVRDRVCFFDEKVDVVVDGHRRDRPTTPWS</sequence>
<dbReference type="AlphaFoldDB" id="A0A9X2YBL0"/>
<evidence type="ECO:0000313" key="3">
    <source>
        <dbReference type="Proteomes" id="UP001140293"/>
    </source>
</evidence>